<reference evidence="1 2" key="1">
    <citation type="submission" date="2018-10" db="EMBL/GenBank/DDBJ databases">
        <title>A high-quality apple genome assembly.</title>
        <authorList>
            <person name="Hu J."/>
        </authorList>
    </citation>
    <scope>NUCLEOTIDE SEQUENCE [LARGE SCALE GENOMIC DNA]</scope>
    <source>
        <strain evidence="2">cv. HFTH1</strain>
        <tissue evidence="1">Young leaf</tissue>
    </source>
</reference>
<keyword evidence="2" id="KW-1185">Reference proteome</keyword>
<evidence type="ECO:0000313" key="1">
    <source>
        <dbReference type="EMBL" id="RXH90641.1"/>
    </source>
</evidence>
<comment type="caution">
    <text evidence="1">The sequence shown here is derived from an EMBL/GenBank/DDBJ whole genome shotgun (WGS) entry which is preliminary data.</text>
</comment>
<evidence type="ECO:0000313" key="2">
    <source>
        <dbReference type="Proteomes" id="UP000290289"/>
    </source>
</evidence>
<dbReference type="EMBL" id="RDQH01000335">
    <property type="protein sequence ID" value="RXH90641.1"/>
    <property type="molecule type" value="Genomic_DNA"/>
</dbReference>
<sequence>MNHLPDDSVPDLLVDLNTDGTLSDNPDATGTAVESGLHRVTKRGMLIGILIVLHSYRMWKAQNLESFQLSTARSQEGFDLKSYCGSFSYEDLFINNGMNNEGKLKS</sequence>
<gene>
    <name evidence="1" type="ORF">DVH24_035405</name>
</gene>
<organism evidence="1 2">
    <name type="scientific">Malus domestica</name>
    <name type="common">Apple</name>
    <name type="synonym">Pyrus malus</name>
    <dbReference type="NCBI Taxonomy" id="3750"/>
    <lineage>
        <taxon>Eukaryota</taxon>
        <taxon>Viridiplantae</taxon>
        <taxon>Streptophyta</taxon>
        <taxon>Embryophyta</taxon>
        <taxon>Tracheophyta</taxon>
        <taxon>Spermatophyta</taxon>
        <taxon>Magnoliopsida</taxon>
        <taxon>eudicotyledons</taxon>
        <taxon>Gunneridae</taxon>
        <taxon>Pentapetalae</taxon>
        <taxon>rosids</taxon>
        <taxon>fabids</taxon>
        <taxon>Rosales</taxon>
        <taxon>Rosaceae</taxon>
        <taxon>Amygdaloideae</taxon>
        <taxon>Maleae</taxon>
        <taxon>Malus</taxon>
    </lineage>
</organism>
<name>A0A498JBA9_MALDO</name>
<accession>A0A498JBA9</accession>
<protein>
    <submittedName>
        <fullName evidence="1">Uncharacterized protein</fullName>
    </submittedName>
</protein>
<dbReference type="AlphaFoldDB" id="A0A498JBA9"/>
<proteinExistence type="predicted"/>
<dbReference type="Proteomes" id="UP000290289">
    <property type="component" value="Chromosome 9"/>
</dbReference>